<evidence type="ECO:0000313" key="4">
    <source>
        <dbReference type="Proteomes" id="UP000218267"/>
    </source>
</evidence>
<protein>
    <recommendedName>
        <fullName evidence="2">Thioredoxin domain-containing protein</fullName>
    </recommendedName>
</protein>
<dbReference type="PROSITE" id="PS51352">
    <property type="entry name" value="THIOREDOXIN_2"/>
    <property type="match status" value="1"/>
</dbReference>
<feature type="domain" description="Thioredoxin" evidence="2">
    <location>
        <begin position="319"/>
        <end position="458"/>
    </location>
</feature>
<dbReference type="PANTHER" id="PTHR42852">
    <property type="entry name" value="THIOL:DISULFIDE INTERCHANGE PROTEIN DSBE"/>
    <property type="match status" value="1"/>
</dbReference>
<dbReference type="InterPro" id="IPR012336">
    <property type="entry name" value="Thioredoxin-like_fold"/>
</dbReference>
<dbReference type="PANTHER" id="PTHR42852:SF13">
    <property type="entry name" value="PROTEIN DIPZ"/>
    <property type="match status" value="1"/>
</dbReference>
<proteinExistence type="predicted"/>
<dbReference type="OrthoDB" id="1114096at2"/>
<dbReference type="InterPro" id="IPR050553">
    <property type="entry name" value="Thioredoxin_ResA/DsbE_sf"/>
</dbReference>
<dbReference type="InterPro" id="IPR013766">
    <property type="entry name" value="Thioredoxin_domain"/>
</dbReference>
<dbReference type="EMBL" id="AP018042">
    <property type="protein sequence ID" value="BAX81863.1"/>
    <property type="molecule type" value="Genomic_DNA"/>
</dbReference>
<dbReference type="RefSeq" id="WP_096431653.1">
    <property type="nucleotide sequence ID" value="NZ_AP018042.1"/>
</dbReference>
<reference evidence="3 4" key="1">
    <citation type="journal article" date="2018" name="Mar. Genomics">
        <title>Complete genome sequence of Marinifilaceae bacterium strain SPP2, isolated from the Antarctic marine sediment.</title>
        <authorList>
            <person name="Watanabe M."/>
            <person name="Kojima H."/>
            <person name="Fukui M."/>
        </authorList>
    </citation>
    <scope>NUCLEOTIDE SEQUENCE [LARGE SCALE GENOMIC DNA]</scope>
    <source>
        <strain evidence="3 4">SPP2</strain>
    </source>
</reference>
<dbReference type="AlphaFoldDB" id="A0A1Y1CPC5"/>
<evidence type="ECO:0000259" key="2">
    <source>
        <dbReference type="PROSITE" id="PS51352"/>
    </source>
</evidence>
<dbReference type="Proteomes" id="UP000218267">
    <property type="component" value="Chromosome"/>
</dbReference>
<accession>A0A1Y1CPC5</accession>
<gene>
    <name evidence="3" type="ORF">ALGA_3565</name>
</gene>
<dbReference type="KEGG" id="mbas:ALGA_3565"/>
<dbReference type="SUPFAM" id="SSF52833">
    <property type="entry name" value="Thioredoxin-like"/>
    <property type="match status" value="1"/>
</dbReference>
<keyword evidence="4" id="KW-1185">Reference proteome</keyword>
<evidence type="ECO:0000313" key="3">
    <source>
        <dbReference type="EMBL" id="BAX81863.1"/>
    </source>
</evidence>
<dbReference type="Gene3D" id="3.40.30.10">
    <property type="entry name" value="Glutaredoxin"/>
    <property type="match status" value="1"/>
</dbReference>
<dbReference type="CDD" id="cd02966">
    <property type="entry name" value="TlpA_like_family"/>
    <property type="match status" value="1"/>
</dbReference>
<sequence>MIFANNKILAFVFLLITQSVFGQMQLKLTVEMPNCKNEEFLLLQGDEGGTFVIDKTDVSENGILSFSWEGNYGFYRLLGENEKIDFMISTPDFHFSLEGKPEGGVLRFPDNDKNNKFHYYLSVFEALNRNIEDLREKLNALNKRDSSYKELRSQFKNVQKEKKVLVKDLWRSHIDEWPARMALAQQELMPDFKLKGKDYDDYLQKHFFDYFTFSDSVLQATPIYYEKIGKFLKAQHIDDLIKAESYEKIKEVINKLFWLTELEPTSQKYLANYLMNRYSEKDHPEIYHVTVDAYKVMNTCEYVMGNKVIQNRMQNSYLNNTGWVVPDVPLNNSLDGKIQSLSDVNSDLTLLIIWSGSCIHSREMLERINDLYPEYHELGLEVVAVSLDNNLNYWQQMVSQNYYPWVNACDTDGLNGVTAEQFNIYVTPSMFLIDPSLKTVAVPQTFFQLEKELMEFFK</sequence>
<organism evidence="3 4">
    <name type="scientific">Labilibaculum antarcticum</name>
    <dbReference type="NCBI Taxonomy" id="1717717"/>
    <lineage>
        <taxon>Bacteria</taxon>
        <taxon>Pseudomonadati</taxon>
        <taxon>Bacteroidota</taxon>
        <taxon>Bacteroidia</taxon>
        <taxon>Marinilabiliales</taxon>
        <taxon>Marinifilaceae</taxon>
        <taxon>Labilibaculum</taxon>
    </lineage>
</organism>
<name>A0A1Y1CPC5_9BACT</name>
<dbReference type="Pfam" id="PF13905">
    <property type="entry name" value="Thioredoxin_8"/>
    <property type="match status" value="1"/>
</dbReference>
<dbReference type="InterPro" id="IPR036249">
    <property type="entry name" value="Thioredoxin-like_sf"/>
</dbReference>
<feature type="coiled-coil region" evidence="1">
    <location>
        <begin position="124"/>
        <end position="168"/>
    </location>
</feature>
<keyword evidence="1" id="KW-0175">Coiled coil</keyword>
<evidence type="ECO:0000256" key="1">
    <source>
        <dbReference type="SAM" id="Coils"/>
    </source>
</evidence>
<reference evidence="4" key="2">
    <citation type="journal article" date="2020" name="Antonie Van Leeuwenhoek">
        <title>Labilibaculum antarcticum sp. nov., a novel facultative anaerobic, psychrotorelant bacterium isolated from marine sediment of Antarctica.</title>
        <authorList>
            <person name="Watanabe M."/>
            <person name="Kojima H."/>
            <person name="Fukui M."/>
        </authorList>
    </citation>
    <scope>NUCLEOTIDE SEQUENCE [LARGE SCALE GENOMIC DNA]</scope>
    <source>
        <strain evidence="4">SPP2</strain>
    </source>
</reference>